<reference evidence="1 2" key="1">
    <citation type="submission" date="2024-02" db="EMBL/GenBank/DDBJ databases">
        <title>Discinaceae phylogenomics.</title>
        <authorList>
            <person name="Dirks A.C."/>
            <person name="James T.Y."/>
        </authorList>
    </citation>
    <scope>NUCLEOTIDE SEQUENCE [LARGE SCALE GENOMIC DNA]</scope>
    <source>
        <strain evidence="1 2">ACD0624</strain>
    </source>
</reference>
<accession>A0ABR3G692</accession>
<organism evidence="1 2">
    <name type="scientific">Discina gigas</name>
    <dbReference type="NCBI Taxonomy" id="1032678"/>
    <lineage>
        <taxon>Eukaryota</taxon>
        <taxon>Fungi</taxon>
        <taxon>Dikarya</taxon>
        <taxon>Ascomycota</taxon>
        <taxon>Pezizomycotina</taxon>
        <taxon>Pezizomycetes</taxon>
        <taxon>Pezizales</taxon>
        <taxon>Discinaceae</taxon>
        <taxon>Discina</taxon>
    </lineage>
</organism>
<gene>
    <name evidence="1" type="ORF">Q9L58_009662</name>
</gene>
<comment type="caution">
    <text evidence="1">The sequence shown here is derived from an EMBL/GenBank/DDBJ whole genome shotgun (WGS) entry which is preliminary data.</text>
</comment>
<keyword evidence="2" id="KW-1185">Reference proteome</keyword>
<protein>
    <submittedName>
        <fullName evidence="1">Uncharacterized protein</fullName>
    </submittedName>
</protein>
<dbReference type="Proteomes" id="UP001447188">
    <property type="component" value="Unassembled WGS sequence"/>
</dbReference>
<dbReference type="EMBL" id="JBBBZM010000245">
    <property type="protein sequence ID" value="KAL0631464.1"/>
    <property type="molecule type" value="Genomic_DNA"/>
</dbReference>
<evidence type="ECO:0000313" key="1">
    <source>
        <dbReference type="EMBL" id="KAL0631464.1"/>
    </source>
</evidence>
<evidence type="ECO:0000313" key="2">
    <source>
        <dbReference type="Proteomes" id="UP001447188"/>
    </source>
</evidence>
<name>A0ABR3G692_9PEZI</name>
<proteinExistence type="predicted"/>
<sequence length="88" mass="9491">MVEKFVVFCVGGQGIREYGDGRGAIGKEFEIGSVKELDAIEETSGGGAFEDREMLEDTAEDETISRGKADGRVEVAEQAEVQGVINFM</sequence>